<feature type="region of interest" description="Disordered" evidence="7">
    <location>
        <begin position="1"/>
        <end position="32"/>
    </location>
</feature>
<dbReference type="InterPro" id="IPR013087">
    <property type="entry name" value="Znf_C2H2_type"/>
</dbReference>
<sequence>MEVVTNMKKMKEKVVEGSDNESSNEESLKQRHSSNARTFSCRFCKKEFSTFQALGGHQSAHKKERALAKRRNGLVDVVSPLGPPNYHPYYHLYSNFNSHLPFYGSLQNSLNFENKTSGKGLNLMDDNMKIGLGGEEKEKNNEEEELDLDLKL</sequence>
<dbReference type="PROSITE" id="PS00028">
    <property type="entry name" value="ZINC_FINGER_C2H2_1"/>
    <property type="match status" value="1"/>
</dbReference>
<protein>
    <recommendedName>
        <fullName evidence="8">C2H2-type domain-containing protein</fullName>
    </recommendedName>
</protein>
<dbReference type="Proteomes" id="UP000823775">
    <property type="component" value="Unassembled WGS sequence"/>
</dbReference>
<feature type="compositionally biased region" description="Acidic residues" evidence="7">
    <location>
        <begin position="141"/>
        <end position="152"/>
    </location>
</feature>
<comment type="caution">
    <text evidence="9">The sequence shown here is derived from an EMBL/GenBank/DDBJ whole genome shotgun (WGS) entry which is preliminary data.</text>
</comment>
<dbReference type="PANTHER" id="PTHR47287">
    <property type="entry name" value="C2H2 AND C2HC ZINC FINGERS SUPERFAMILY PROTEIN"/>
    <property type="match status" value="1"/>
</dbReference>
<evidence type="ECO:0000256" key="2">
    <source>
        <dbReference type="ARBA" id="ARBA00022723"/>
    </source>
</evidence>
<dbReference type="Gene3D" id="3.30.160.60">
    <property type="entry name" value="Classic Zinc Finger"/>
    <property type="match status" value="1"/>
</dbReference>
<evidence type="ECO:0000256" key="6">
    <source>
        <dbReference type="PROSITE-ProRule" id="PRU00042"/>
    </source>
</evidence>
<keyword evidence="2" id="KW-0479">Metal-binding</keyword>
<evidence type="ECO:0000313" key="9">
    <source>
        <dbReference type="EMBL" id="MCD9561313.1"/>
    </source>
</evidence>
<name>A0ABS8UR26_DATST</name>
<dbReference type="EMBL" id="JACEIK010002460">
    <property type="protein sequence ID" value="MCD9561313.1"/>
    <property type="molecule type" value="Genomic_DNA"/>
</dbReference>
<keyword evidence="3 6" id="KW-0863">Zinc-finger</keyword>
<feature type="domain" description="C2H2-type" evidence="8">
    <location>
        <begin position="39"/>
        <end position="66"/>
    </location>
</feature>
<evidence type="ECO:0000256" key="3">
    <source>
        <dbReference type="ARBA" id="ARBA00022771"/>
    </source>
</evidence>
<dbReference type="InterPro" id="IPR044246">
    <property type="entry name" value="ZFP3-like"/>
</dbReference>
<evidence type="ECO:0000259" key="8">
    <source>
        <dbReference type="PROSITE" id="PS50157"/>
    </source>
</evidence>
<comment type="subcellular location">
    <subcellularLocation>
        <location evidence="1">Nucleus</location>
    </subcellularLocation>
</comment>
<keyword evidence="5" id="KW-0539">Nucleus</keyword>
<dbReference type="Pfam" id="PF13912">
    <property type="entry name" value="zf-C2H2_6"/>
    <property type="match status" value="1"/>
</dbReference>
<accession>A0ABS8UR26</accession>
<evidence type="ECO:0000313" key="10">
    <source>
        <dbReference type="Proteomes" id="UP000823775"/>
    </source>
</evidence>
<reference evidence="9 10" key="1">
    <citation type="journal article" date="2021" name="BMC Genomics">
        <title>Datura genome reveals duplications of psychoactive alkaloid biosynthetic genes and high mutation rate following tissue culture.</title>
        <authorList>
            <person name="Rajewski A."/>
            <person name="Carter-House D."/>
            <person name="Stajich J."/>
            <person name="Litt A."/>
        </authorList>
    </citation>
    <scope>NUCLEOTIDE SEQUENCE [LARGE SCALE GENOMIC DNA]</scope>
    <source>
        <strain evidence="9">AR-01</strain>
    </source>
</reference>
<organism evidence="9 10">
    <name type="scientific">Datura stramonium</name>
    <name type="common">Jimsonweed</name>
    <name type="synonym">Common thornapple</name>
    <dbReference type="NCBI Taxonomy" id="4076"/>
    <lineage>
        <taxon>Eukaryota</taxon>
        <taxon>Viridiplantae</taxon>
        <taxon>Streptophyta</taxon>
        <taxon>Embryophyta</taxon>
        <taxon>Tracheophyta</taxon>
        <taxon>Spermatophyta</taxon>
        <taxon>Magnoliopsida</taxon>
        <taxon>eudicotyledons</taxon>
        <taxon>Gunneridae</taxon>
        <taxon>Pentapetalae</taxon>
        <taxon>asterids</taxon>
        <taxon>lamiids</taxon>
        <taxon>Solanales</taxon>
        <taxon>Solanaceae</taxon>
        <taxon>Solanoideae</taxon>
        <taxon>Datureae</taxon>
        <taxon>Datura</taxon>
    </lineage>
</organism>
<evidence type="ECO:0000256" key="1">
    <source>
        <dbReference type="ARBA" id="ARBA00004123"/>
    </source>
</evidence>
<evidence type="ECO:0000256" key="4">
    <source>
        <dbReference type="ARBA" id="ARBA00022833"/>
    </source>
</evidence>
<keyword evidence="10" id="KW-1185">Reference proteome</keyword>
<dbReference type="PROSITE" id="PS50157">
    <property type="entry name" value="ZINC_FINGER_C2H2_2"/>
    <property type="match status" value="1"/>
</dbReference>
<evidence type="ECO:0000256" key="5">
    <source>
        <dbReference type="ARBA" id="ARBA00023242"/>
    </source>
</evidence>
<feature type="region of interest" description="Disordered" evidence="7">
    <location>
        <begin position="132"/>
        <end position="152"/>
    </location>
</feature>
<proteinExistence type="predicted"/>
<dbReference type="InterPro" id="IPR036236">
    <property type="entry name" value="Znf_C2H2_sf"/>
</dbReference>
<dbReference type="PANTHER" id="PTHR47287:SF9">
    <property type="entry name" value="ZINC FINGER PROTEIN 4-LIKE"/>
    <property type="match status" value="1"/>
</dbReference>
<dbReference type="SUPFAM" id="SSF57667">
    <property type="entry name" value="beta-beta-alpha zinc fingers"/>
    <property type="match status" value="1"/>
</dbReference>
<evidence type="ECO:0000256" key="7">
    <source>
        <dbReference type="SAM" id="MobiDB-lite"/>
    </source>
</evidence>
<keyword evidence="4" id="KW-0862">Zinc</keyword>
<gene>
    <name evidence="9" type="ORF">HAX54_020370</name>
</gene>